<dbReference type="EMBL" id="ABCK01000019">
    <property type="protein sequence ID" value="EDM26170.1"/>
    <property type="molecule type" value="Genomic_DNA"/>
</dbReference>
<evidence type="ECO:0000256" key="1">
    <source>
        <dbReference type="ARBA" id="ARBA00008779"/>
    </source>
</evidence>
<dbReference type="STRING" id="313628.LNTAR_16523"/>
<feature type="domain" description="Sulfatase N-terminal" evidence="4">
    <location>
        <begin position="25"/>
        <end position="338"/>
    </location>
</feature>
<evidence type="ECO:0000259" key="4">
    <source>
        <dbReference type="Pfam" id="PF00884"/>
    </source>
</evidence>
<dbReference type="InterPro" id="IPR050738">
    <property type="entry name" value="Sulfatase"/>
</dbReference>
<name>A6DQB9_9BACT</name>
<dbReference type="InterPro" id="IPR000917">
    <property type="entry name" value="Sulfatase_N"/>
</dbReference>
<dbReference type="eggNOG" id="COG3119">
    <property type="taxonomic scope" value="Bacteria"/>
</dbReference>
<gene>
    <name evidence="5" type="ORF">LNTAR_16523</name>
</gene>
<comment type="caution">
    <text evidence="5">The sequence shown here is derived from an EMBL/GenBank/DDBJ whole genome shotgun (WGS) entry which is preliminary data.</text>
</comment>
<dbReference type="PANTHER" id="PTHR42693">
    <property type="entry name" value="ARYLSULFATASE FAMILY MEMBER"/>
    <property type="match status" value="1"/>
</dbReference>
<evidence type="ECO:0000256" key="2">
    <source>
        <dbReference type="ARBA" id="ARBA00022801"/>
    </source>
</evidence>
<protein>
    <submittedName>
        <fullName evidence="5">N-acetylgalactosamine 6-sulfate sulfatase (GALNS)</fullName>
    </submittedName>
</protein>
<dbReference type="AlphaFoldDB" id="A6DQB9"/>
<organism evidence="5 6">
    <name type="scientific">Lentisphaera araneosa HTCC2155</name>
    <dbReference type="NCBI Taxonomy" id="313628"/>
    <lineage>
        <taxon>Bacteria</taxon>
        <taxon>Pseudomonadati</taxon>
        <taxon>Lentisphaerota</taxon>
        <taxon>Lentisphaeria</taxon>
        <taxon>Lentisphaerales</taxon>
        <taxon>Lentisphaeraceae</taxon>
        <taxon>Lentisphaera</taxon>
    </lineage>
</organism>
<feature type="compositionally biased region" description="Basic residues" evidence="3">
    <location>
        <begin position="465"/>
        <end position="474"/>
    </location>
</feature>
<evidence type="ECO:0000313" key="5">
    <source>
        <dbReference type="EMBL" id="EDM26170.1"/>
    </source>
</evidence>
<comment type="similarity">
    <text evidence="1">Belongs to the sulfatase family.</text>
</comment>
<dbReference type="PANTHER" id="PTHR42693:SF53">
    <property type="entry name" value="ENDO-4-O-SULFATASE"/>
    <property type="match status" value="1"/>
</dbReference>
<dbReference type="RefSeq" id="WP_007280048.1">
    <property type="nucleotide sequence ID" value="NZ_ABCK01000019.1"/>
</dbReference>
<dbReference type="SUPFAM" id="SSF53649">
    <property type="entry name" value="Alkaline phosphatase-like"/>
    <property type="match status" value="1"/>
</dbReference>
<dbReference type="CDD" id="cd16151">
    <property type="entry name" value="sulfatase_like"/>
    <property type="match status" value="1"/>
</dbReference>
<accession>A6DQB9</accession>
<dbReference type="InterPro" id="IPR017850">
    <property type="entry name" value="Alkaline_phosphatase_core_sf"/>
</dbReference>
<proteinExistence type="inferred from homology"/>
<evidence type="ECO:0000256" key="3">
    <source>
        <dbReference type="SAM" id="MobiDB-lite"/>
    </source>
</evidence>
<dbReference type="Proteomes" id="UP000004947">
    <property type="component" value="Unassembled WGS sequence"/>
</dbReference>
<reference evidence="5 6" key="1">
    <citation type="journal article" date="2010" name="J. Bacteriol.">
        <title>Genome sequence of Lentisphaera araneosa HTCC2155T, the type species of the order Lentisphaerales in the phylum Lentisphaerae.</title>
        <authorList>
            <person name="Thrash J.C."/>
            <person name="Cho J.C."/>
            <person name="Vergin K.L."/>
            <person name="Morris R.M."/>
            <person name="Giovannoni S.J."/>
        </authorList>
    </citation>
    <scope>NUCLEOTIDE SEQUENCE [LARGE SCALE GENOMIC DNA]</scope>
    <source>
        <strain evidence="5 6">HTCC2155</strain>
    </source>
</reference>
<dbReference type="GO" id="GO:0004065">
    <property type="term" value="F:arylsulfatase activity"/>
    <property type="evidence" value="ECO:0007669"/>
    <property type="project" value="TreeGrafter"/>
</dbReference>
<feature type="compositionally biased region" description="Basic and acidic residues" evidence="3">
    <location>
        <begin position="448"/>
        <end position="464"/>
    </location>
</feature>
<keyword evidence="2" id="KW-0378">Hydrolase</keyword>
<dbReference type="Pfam" id="PF00884">
    <property type="entry name" value="Sulfatase"/>
    <property type="match status" value="1"/>
</dbReference>
<sequence length="486" mass="55867">MRLIISVIIFSTFFNLKAQNILEKPNIIFVLLDDLGKEWISCYGGENIETPRIDKLAAEGLMFENAYSMPQCTPSRVALITGQYPFRNGWVNHFDVPRWGVGYFDWDNNPSIAKTLKSAGYKTAVAGKWQINDFRLQPDAMVKHGFDEYCMWTGAESAKDKSHTFKSSKRYWNPYIHTKKGTMVYKDKFGPDVFNEFVLNFITENKENPFFIYYPMVLPHSPFVNTPLELGVKDKYSKHKAMVKYIDHLTGKLIDHLTNLGLRENTIVVWTSDNGTSTKINNTRHGKLVKGGKMQTTENGVNTPFIVSCPSLIPQGKTTDALVDFTDMHQTFADFAGVTPDQSYVYDGLSAKEVFLNTTKGTRTWVMAMGSEPGVFTHKGIENKFYFRDRVLRNERYKIFIDSNREVVKLIDLKNDPEEKLNLIDNPEYKSILQDLSEKIDVFPEYDQDPKYTVRKPNPWDRKATRPSKVHKKGYPNTAKSNRSQK</sequence>
<dbReference type="Gene3D" id="3.40.720.10">
    <property type="entry name" value="Alkaline Phosphatase, subunit A"/>
    <property type="match status" value="2"/>
</dbReference>
<feature type="region of interest" description="Disordered" evidence="3">
    <location>
        <begin position="448"/>
        <end position="486"/>
    </location>
</feature>
<dbReference type="OrthoDB" id="756520at2"/>
<evidence type="ECO:0000313" key="6">
    <source>
        <dbReference type="Proteomes" id="UP000004947"/>
    </source>
</evidence>
<keyword evidence="6" id="KW-1185">Reference proteome</keyword>